<dbReference type="Gramene" id="LPERR09G04510.1">
    <property type="protein sequence ID" value="LPERR09G04510.1"/>
    <property type="gene ID" value="LPERR09G04510"/>
</dbReference>
<dbReference type="Proteomes" id="UP000032180">
    <property type="component" value="Chromosome 9"/>
</dbReference>
<reference evidence="1" key="3">
    <citation type="submission" date="2015-04" db="UniProtKB">
        <authorList>
            <consortium name="EnsemblPlants"/>
        </authorList>
    </citation>
    <scope>IDENTIFICATION</scope>
</reference>
<proteinExistence type="predicted"/>
<name>A0A0D9XCP6_9ORYZ</name>
<reference evidence="2" key="2">
    <citation type="submission" date="2013-12" db="EMBL/GenBank/DDBJ databases">
        <authorList>
            <person name="Yu Y."/>
            <person name="Lee S."/>
            <person name="de Baynast K."/>
            <person name="Wissotski M."/>
            <person name="Liu L."/>
            <person name="Talag J."/>
            <person name="Goicoechea J."/>
            <person name="Angelova A."/>
            <person name="Jetty R."/>
            <person name="Kudrna D."/>
            <person name="Golser W."/>
            <person name="Rivera L."/>
            <person name="Zhang J."/>
            <person name="Wing R."/>
        </authorList>
    </citation>
    <scope>NUCLEOTIDE SEQUENCE</scope>
</reference>
<organism evidence="1 2">
    <name type="scientific">Leersia perrieri</name>
    <dbReference type="NCBI Taxonomy" id="77586"/>
    <lineage>
        <taxon>Eukaryota</taxon>
        <taxon>Viridiplantae</taxon>
        <taxon>Streptophyta</taxon>
        <taxon>Embryophyta</taxon>
        <taxon>Tracheophyta</taxon>
        <taxon>Spermatophyta</taxon>
        <taxon>Magnoliopsida</taxon>
        <taxon>Liliopsida</taxon>
        <taxon>Poales</taxon>
        <taxon>Poaceae</taxon>
        <taxon>BOP clade</taxon>
        <taxon>Oryzoideae</taxon>
        <taxon>Oryzeae</taxon>
        <taxon>Oryzinae</taxon>
        <taxon>Leersia</taxon>
    </lineage>
</organism>
<dbReference type="AlphaFoldDB" id="A0A0D9XCP6"/>
<evidence type="ECO:0000313" key="2">
    <source>
        <dbReference type="Proteomes" id="UP000032180"/>
    </source>
</evidence>
<dbReference type="HOGENOM" id="CLU_1995915_0_0_1"/>
<sequence>MKEGCFRSSAMKVVTASVGSVVLTPMEETTWMFLFSVNLETMKEGDDLRVFTTWQHGYGEWVLEKSFQLAAATTVLEAFTEVVMARVGLIILAPWTKWMLSVNLETLEVASHGCCKLVFCRFSFN</sequence>
<reference evidence="1 2" key="1">
    <citation type="submission" date="2012-08" db="EMBL/GenBank/DDBJ databases">
        <title>Oryza genome evolution.</title>
        <authorList>
            <person name="Wing R.A."/>
        </authorList>
    </citation>
    <scope>NUCLEOTIDE SEQUENCE</scope>
</reference>
<dbReference type="EnsemblPlants" id="LPERR09G04510.1">
    <property type="protein sequence ID" value="LPERR09G04510.1"/>
    <property type="gene ID" value="LPERR09G04510"/>
</dbReference>
<protein>
    <submittedName>
        <fullName evidence="1">Uncharacterized protein</fullName>
    </submittedName>
</protein>
<evidence type="ECO:0000313" key="1">
    <source>
        <dbReference type="EnsemblPlants" id="LPERR09G04510.1"/>
    </source>
</evidence>
<accession>A0A0D9XCP6</accession>
<keyword evidence="2" id="KW-1185">Reference proteome</keyword>